<evidence type="ECO:0000259" key="2">
    <source>
        <dbReference type="Pfam" id="PF07085"/>
    </source>
</evidence>
<protein>
    <recommendedName>
        <fullName evidence="2">DRTGG domain-containing protein</fullName>
    </recommendedName>
</protein>
<dbReference type="InterPro" id="IPR010766">
    <property type="entry name" value="DRTGG"/>
</dbReference>
<dbReference type="SUPFAM" id="SSF52540">
    <property type="entry name" value="P-loop containing nucleoside triphosphate hydrolases"/>
    <property type="match status" value="1"/>
</dbReference>
<dbReference type="Proteomes" id="UP000076964">
    <property type="component" value="Unassembled WGS sequence"/>
</dbReference>
<comment type="caution">
    <text evidence="3">The sequence shown here is derived from an EMBL/GenBank/DDBJ whole genome shotgun (WGS) entry which is preliminary data.</text>
</comment>
<sequence>MSIIYVCSTSGFSGKTLALLGLGQFLRKEKLAFSYRKPIGNRPVYQNGYIVDDDAAFLAQVFELDIPLDKLSAIILTQDTVVKGFKREIEPLMPQVLNFCEEAQKDADILLLGGYGSLYSGKFLGISGVDLAKKLKAHICLVVRYEGEYVVDYILQAVQEFPGQKCGVILNDLREEHLYNYQDLVKPYLEKMGIEILGEIPHHNKLAAVSVRDLREYLGARILGYTAEDRLVESFLIGGMQVDKAIQYFRKLSNFGVIVGGDRSDIQLAAIETGAVCLILTGGLYPNEIILAHAEEKKVAILVAEEDTYSVARRVERLPAQARIRHPEKLACALEVTARALNYEKLAKFIA</sequence>
<accession>A0A177EAJ1</accession>
<dbReference type="RefSeq" id="WP_068540960.1">
    <property type="nucleotide sequence ID" value="NZ_LSFI01000005.1"/>
</dbReference>
<dbReference type="InterPro" id="IPR050500">
    <property type="entry name" value="Phos_Acetyltrans/Butyryltrans"/>
</dbReference>
<dbReference type="PANTHER" id="PTHR43356">
    <property type="entry name" value="PHOSPHATE ACETYLTRANSFERASE"/>
    <property type="match status" value="1"/>
</dbReference>
<gene>
    <name evidence="3" type="ORF">TH606_01670</name>
</gene>
<reference evidence="3 4" key="1">
    <citation type="submission" date="2016-02" db="EMBL/GenBank/DDBJ databases">
        <title>Draft genome sequence of Thermodesulfatator sp. S606.</title>
        <authorList>
            <person name="Lai Q."/>
            <person name="Cao J."/>
            <person name="Dupont S."/>
            <person name="Shao Z."/>
            <person name="Jebbar M."/>
            <person name="Alain K."/>
        </authorList>
    </citation>
    <scope>NUCLEOTIDE SEQUENCE [LARGE SCALE GENOMIC DNA]</scope>
    <source>
        <strain evidence="3 4">S606</strain>
    </source>
</reference>
<evidence type="ECO:0000313" key="3">
    <source>
        <dbReference type="EMBL" id="OAG28440.1"/>
    </source>
</evidence>
<evidence type="ECO:0000313" key="4">
    <source>
        <dbReference type="Proteomes" id="UP000076964"/>
    </source>
</evidence>
<dbReference type="STRING" id="1795632.TH606_01670"/>
<dbReference type="AlphaFoldDB" id="A0A177EAJ1"/>
<dbReference type="OrthoDB" id="9769095at2"/>
<keyword evidence="4" id="KW-1185">Reference proteome</keyword>
<dbReference type="PANTHER" id="PTHR43356:SF2">
    <property type="entry name" value="PHOSPHATE ACETYLTRANSFERASE"/>
    <property type="match status" value="1"/>
</dbReference>
<evidence type="ECO:0000256" key="1">
    <source>
        <dbReference type="ARBA" id="ARBA00011643"/>
    </source>
</evidence>
<dbReference type="Gene3D" id="3.40.1390.20">
    <property type="entry name" value="HprK N-terminal domain-like"/>
    <property type="match status" value="1"/>
</dbReference>
<organism evidence="3 4">
    <name type="scientific">Thermodesulfatator autotrophicus</name>
    <dbReference type="NCBI Taxonomy" id="1795632"/>
    <lineage>
        <taxon>Bacteria</taxon>
        <taxon>Pseudomonadati</taxon>
        <taxon>Thermodesulfobacteriota</taxon>
        <taxon>Thermodesulfobacteria</taxon>
        <taxon>Thermodesulfobacteriales</taxon>
        <taxon>Thermodesulfatatoraceae</taxon>
        <taxon>Thermodesulfatator</taxon>
    </lineage>
</organism>
<proteinExistence type="predicted"/>
<feature type="domain" description="DRTGG" evidence="2">
    <location>
        <begin position="214"/>
        <end position="317"/>
    </location>
</feature>
<dbReference type="EMBL" id="LSFI01000005">
    <property type="protein sequence ID" value="OAG28440.1"/>
    <property type="molecule type" value="Genomic_DNA"/>
</dbReference>
<dbReference type="SUPFAM" id="SSF75138">
    <property type="entry name" value="HprK N-terminal domain-like"/>
    <property type="match status" value="1"/>
</dbReference>
<dbReference type="Pfam" id="PF07085">
    <property type="entry name" value="DRTGG"/>
    <property type="match status" value="1"/>
</dbReference>
<dbReference type="InterPro" id="IPR027417">
    <property type="entry name" value="P-loop_NTPase"/>
</dbReference>
<dbReference type="Gene3D" id="3.40.50.300">
    <property type="entry name" value="P-loop containing nucleotide triphosphate hydrolases"/>
    <property type="match status" value="1"/>
</dbReference>
<dbReference type="Pfam" id="PF13500">
    <property type="entry name" value="AAA_26"/>
    <property type="match status" value="1"/>
</dbReference>
<dbReference type="InterPro" id="IPR028979">
    <property type="entry name" value="Ser_kin/Pase_Hpr-like_N_sf"/>
</dbReference>
<comment type="subunit">
    <text evidence="1">Homohexamer.</text>
</comment>
<name>A0A177EAJ1_9BACT</name>